<gene>
    <name evidence="3" type="ORF">LPU83_1555</name>
</gene>
<evidence type="ECO:0000313" key="4">
    <source>
        <dbReference type="Proteomes" id="UP000019443"/>
    </source>
</evidence>
<dbReference type="HOGENOM" id="CLU_3047327_0_0_5"/>
<feature type="transmembrane region" description="Helical" evidence="2">
    <location>
        <begin position="12"/>
        <end position="33"/>
    </location>
</feature>
<dbReference type="PATRIC" id="fig|348824.6.peg.1678"/>
<organism evidence="3 4">
    <name type="scientific">Rhizobium favelukesii</name>
    <dbReference type="NCBI Taxonomy" id="348824"/>
    <lineage>
        <taxon>Bacteria</taxon>
        <taxon>Pseudomonadati</taxon>
        <taxon>Pseudomonadota</taxon>
        <taxon>Alphaproteobacteria</taxon>
        <taxon>Hyphomicrobiales</taxon>
        <taxon>Rhizobiaceae</taxon>
        <taxon>Rhizobium/Agrobacterium group</taxon>
        <taxon>Rhizobium</taxon>
    </lineage>
</organism>
<evidence type="ECO:0000313" key="3">
    <source>
        <dbReference type="EMBL" id="CDM57226.1"/>
    </source>
</evidence>
<proteinExistence type="predicted"/>
<name>W6RSD7_9HYPH</name>
<keyword evidence="4" id="KW-1185">Reference proteome</keyword>
<dbReference type="AlphaFoldDB" id="W6RSD7"/>
<feature type="region of interest" description="Disordered" evidence="1">
    <location>
        <begin position="35"/>
        <end position="54"/>
    </location>
</feature>
<dbReference type="EMBL" id="HG916852">
    <property type="protein sequence ID" value="CDM57226.1"/>
    <property type="molecule type" value="Genomic_DNA"/>
</dbReference>
<accession>W6RSD7</accession>
<reference evidence="3" key="1">
    <citation type="submission" date="2013-11" db="EMBL/GenBank/DDBJ databases">
        <title>Draft genome sequence of the broad-host-range Rhizobium sp. LPU83 strain, a member of the low-genetic diversity Oregon-like Rhizobium sp. group.</title>
        <authorList>
            <person name="Wibberg D."/>
            <person name="Puehler A."/>
            <person name="Schlueter A."/>
        </authorList>
    </citation>
    <scope>NUCLEOTIDE SEQUENCE [LARGE SCALE GENOMIC DNA]</scope>
    <source>
        <strain evidence="3">LPU83</strain>
    </source>
</reference>
<keyword evidence="2" id="KW-0472">Membrane</keyword>
<keyword evidence="2" id="KW-0812">Transmembrane</keyword>
<evidence type="ECO:0000256" key="2">
    <source>
        <dbReference type="SAM" id="Phobius"/>
    </source>
</evidence>
<evidence type="ECO:0000256" key="1">
    <source>
        <dbReference type="SAM" id="MobiDB-lite"/>
    </source>
</evidence>
<dbReference type="Proteomes" id="UP000019443">
    <property type="component" value="Chromosome"/>
</dbReference>
<keyword evidence="2" id="KW-1133">Transmembrane helix</keyword>
<sequence>MRLPRTILKERNVRVMIAVIVFMVASVLTITMMSPSGAGKTGDVQASVRQTAQN</sequence>
<protein>
    <submittedName>
        <fullName evidence="3">Uncharacterized protein</fullName>
    </submittedName>
</protein>
<dbReference type="KEGG" id="rhl:LPU83_1555"/>